<feature type="domain" description="Uracil-DNA glycosylase-like" evidence="1">
    <location>
        <begin position="27"/>
        <end position="183"/>
    </location>
</feature>
<reference evidence="2 3" key="1">
    <citation type="submission" date="2019-08" db="EMBL/GenBank/DDBJ databases">
        <title>In-depth cultivation of the pig gut microbiome towards novel bacterial diversity and tailored functional studies.</title>
        <authorList>
            <person name="Wylensek D."/>
            <person name="Hitch T.C.A."/>
            <person name="Clavel T."/>
        </authorList>
    </citation>
    <scope>NUCLEOTIDE SEQUENCE [LARGE SCALE GENOMIC DNA]</scope>
    <source>
        <strain evidence="2 3">RF-744-FAT-4</strain>
    </source>
</reference>
<keyword evidence="3" id="KW-1185">Reference proteome</keyword>
<dbReference type="EMBL" id="VUMO01000005">
    <property type="protein sequence ID" value="MSS19817.1"/>
    <property type="molecule type" value="Genomic_DNA"/>
</dbReference>
<dbReference type="InterPro" id="IPR047124">
    <property type="entry name" value="HI_0220.2"/>
</dbReference>
<evidence type="ECO:0000259" key="1">
    <source>
        <dbReference type="SMART" id="SM00986"/>
    </source>
</evidence>
<evidence type="ECO:0000313" key="2">
    <source>
        <dbReference type="EMBL" id="MSS19817.1"/>
    </source>
</evidence>
<dbReference type="CDD" id="cd10033">
    <property type="entry name" value="UDG_like"/>
    <property type="match status" value="1"/>
</dbReference>
<proteinExistence type="predicted"/>
<dbReference type="PANTHER" id="PTHR42160">
    <property type="entry name" value="URACIL-DNA GLYCOSYLASE SUPERFAMILY PROTEIN"/>
    <property type="match status" value="1"/>
</dbReference>
<dbReference type="Proteomes" id="UP000461754">
    <property type="component" value="Unassembled WGS sequence"/>
</dbReference>
<dbReference type="InterPro" id="IPR036895">
    <property type="entry name" value="Uracil-DNA_glycosylase-like_sf"/>
</dbReference>
<dbReference type="Gene3D" id="3.40.470.10">
    <property type="entry name" value="Uracil-DNA glycosylase-like domain"/>
    <property type="match status" value="1"/>
</dbReference>
<accession>A0A7X2NFU1</accession>
<dbReference type="SUPFAM" id="SSF52141">
    <property type="entry name" value="Uracil-DNA glycosylase-like"/>
    <property type="match status" value="1"/>
</dbReference>
<organism evidence="2 3">
    <name type="scientific">Pseudoramibacter porci</name>
    <dbReference type="NCBI Taxonomy" id="2606631"/>
    <lineage>
        <taxon>Bacteria</taxon>
        <taxon>Bacillati</taxon>
        <taxon>Bacillota</taxon>
        <taxon>Clostridia</taxon>
        <taxon>Eubacteriales</taxon>
        <taxon>Eubacteriaceae</taxon>
        <taxon>Pseudoramibacter</taxon>
    </lineage>
</organism>
<dbReference type="SMART" id="SM00986">
    <property type="entry name" value="UDG"/>
    <property type="match status" value="1"/>
</dbReference>
<gene>
    <name evidence="2" type="ORF">FYJ52_05300</name>
</gene>
<dbReference type="Pfam" id="PF03167">
    <property type="entry name" value="UDG"/>
    <property type="match status" value="1"/>
</dbReference>
<dbReference type="AlphaFoldDB" id="A0A7X2NFU1"/>
<protein>
    <submittedName>
        <fullName evidence="2">Uracil-DNA glycosylase family protein</fullName>
    </submittedName>
</protein>
<dbReference type="SMART" id="SM00987">
    <property type="entry name" value="UreE_C"/>
    <property type="match status" value="1"/>
</dbReference>
<dbReference type="RefSeq" id="WP_154576189.1">
    <property type="nucleotide sequence ID" value="NZ_VUMO01000005.1"/>
</dbReference>
<name>A0A7X2NFU1_9FIRM</name>
<sequence length="194" mass="22477">MTIKDIVEKLKADERNQDYTKRGVPPVFKVSPEAKILIIGQAPGRKVEETLIPFNDKSGETLMQWMGIDRAIFYSPDIAILPMDFYYPGKGKTGDLPPRKFIAETYHPAMLQTMPNIQMTLLVGKYASDYYLKKRKKRNLTETVAAYKDYLPDYFPIVHPSPLNFRWQKKNPWFVEQVVPELQHRVQDILAGTQ</sequence>
<evidence type="ECO:0000313" key="3">
    <source>
        <dbReference type="Proteomes" id="UP000461754"/>
    </source>
</evidence>
<dbReference type="InterPro" id="IPR005122">
    <property type="entry name" value="Uracil-DNA_glycosylase-like"/>
</dbReference>
<comment type="caution">
    <text evidence="2">The sequence shown here is derived from an EMBL/GenBank/DDBJ whole genome shotgun (WGS) entry which is preliminary data.</text>
</comment>
<dbReference type="PANTHER" id="PTHR42160:SF1">
    <property type="entry name" value="URACIL-DNA GLYCOSYLASE SUPERFAMILY PROTEIN"/>
    <property type="match status" value="1"/>
</dbReference>